<feature type="region of interest" description="Disordered" evidence="11">
    <location>
        <begin position="1"/>
        <end position="32"/>
    </location>
</feature>
<keyword evidence="3" id="KW-0430">Lectin</keyword>
<dbReference type="InterPro" id="IPR052013">
    <property type="entry name" value="Mouse_KLRs"/>
</dbReference>
<dbReference type="RefSeq" id="XP_040599671.1">
    <property type="nucleotide sequence ID" value="XM_040743737.1"/>
</dbReference>
<dbReference type="PANTHER" id="PTHR46329:SF1">
    <property type="entry name" value="KILLER CELL LECTIN-LIKE RECEPTOR 2"/>
    <property type="match status" value="1"/>
</dbReference>
<evidence type="ECO:0000256" key="12">
    <source>
        <dbReference type="SAM" id="Phobius"/>
    </source>
</evidence>
<name>A0ABM2XA11_MESAU</name>
<evidence type="ECO:0000256" key="3">
    <source>
        <dbReference type="ARBA" id="ARBA00022734"/>
    </source>
</evidence>
<accession>A0ABM2XA11</accession>
<organism evidence="14 15">
    <name type="scientific">Mesocricetus auratus</name>
    <name type="common">Golden hamster</name>
    <dbReference type="NCBI Taxonomy" id="10036"/>
    <lineage>
        <taxon>Eukaryota</taxon>
        <taxon>Metazoa</taxon>
        <taxon>Chordata</taxon>
        <taxon>Craniata</taxon>
        <taxon>Vertebrata</taxon>
        <taxon>Euteleostomi</taxon>
        <taxon>Mammalia</taxon>
        <taxon>Eutheria</taxon>
        <taxon>Euarchontoglires</taxon>
        <taxon>Glires</taxon>
        <taxon>Rodentia</taxon>
        <taxon>Myomorpha</taxon>
        <taxon>Muroidea</taxon>
        <taxon>Cricetidae</taxon>
        <taxon>Cricetinae</taxon>
        <taxon>Mesocricetus</taxon>
    </lineage>
</organism>
<evidence type="ECO:0000256" key="11">
    <source>
        <dbReference type="SAM" id="MobiDB-lite"/>
    </source>
</evidence>
<dbReference type="InterPro" id="IPR016186">
    <property type="entry name" value="C-type_lectin-like/link_sf"/>
</dbReference>
<comment type="subcellular location">
    <subcellularLocation>
        <location evidence="1">Membrane</location>
        <topology evidence="1">Single-pass type II membrane protein</topology>
    </subcellularLocation>
</comment>
<proteinExistence type="predicted"/>
<keyword evidence="14" id="KW-1185">Reference proteome</keyword>
<reference evidence="15" key="1">
    <citation type="submission" date="2025-08" db="UniProtKB">
        <authorList>
            <consortium name="RefSeq"/>
        </authorList>
    </citation>
    <scope>IDENTIFICATION</scope>
    <source>
        <tissue evidence="15">Liver</tissue>
    </source>
</reference>
<evidence type="ECO:0000313" key="15">
    <source>
        <dbReference type="RefSeq" id="XP_040599671.1"/>
    </source>
</evidence>
<dbReference type="SMART" id="SM00034">
    <property type="entry name" value="CLECT"/>
    <property type="match status" value="1"/>
</dbReference>
<dbReference type="CDD" id="cd03593">
    <property type="entry name" value="CLECT_NK_receptors_like"/>
    <property type="match status" value="1"/>
</dbReference>
<protein>
    <submittedName>
        <fullName evidence="15">Killer cell lectin-like receptor 2</fullName>
    </submittedName>
</protein>
<dbReference type="GeneID" id="106022638"/>
<evidence type="ECO:0000259" key="13">
    <source>
        <dbReference type="PROSITE" id="PS50041"/>
    </source>
</evidence>
<evidence type="ECO:0000256" key="8">
    <source>
        <dbReference type="ARBA" id="ARBA00023157"/>
    </source>
</evidence>
<dbReference type="Gene3D" id="3.10.100.10">
    <property type="entry name" value="Mannose-Binding Protein A, subunit A"/>
    <property type="match status" value="1"/>
</dbReference>
<keyword evidence="8" id="KW-1015">Disulfide bond</keyword>
<keyword evidence="2 12" id="KW-0812">Transmembrane</keyword>
<evidence type="ECO:0000256" key="9">
    <source>
        <dbReference type="ARBA" id="ARBA00023170"/>
    </source>
</evidence>
<evidence type="ECO:0000256" key="5">
    <source>
        <dbReference type="ARBA" id="ARBA00022968"/>
    </source>
</evidence>
<evidence type="ECO:0000256" key="2">
    <source>
        <dbReference type="ARBA" id="ARBA00022692"/>
    </source>
</evidence>
<keyword evidence="6 12" id="KW-1133">Transmembrane helix</keyword>
<dbReference type="Pfam" id="PF08391">
    <property type="entry name" value="Ly49"/>
    <property type="match status" value="1"/>
</dbReference>
<keyword evidence="5" id="KW-0735">Signal-anchor</keyword>
<dbReference type="InterPro" id="IPR013600">
    <property type="entry name" value="Ly49_N"/>
</dbReference>
<evidence type="ECO:0000256" key="10">
    <source>
        <dbReference type="ARBA" id="ARBA00023180"/>
    </source>
</evidence>
<evidence type="ECO:0000256" key="4">
    <source>
        <dbReference type="ARBA" id="ARBA00022889"/>
    </source>
</evidence>
<dbReference type="InterPro" id="IPR033992">
    <property type="entry name" value="NKR-like_CTLD"/>
</dbReference>
<keyword evidence="7 12" id="KW-0472">Membrane</keyword>
<dbReference type="InterPro" id="IPR001304">
    <property type="entry name" value="C-type_lectin-like"/>
</dbReference>
<feature type="compositionally biased region" description="Polar residues" evidence="11">
    <location>
        <begin position="1"/>
        <end position="28"/>
    </location>
</feature>
<evidence type="ECO:0000256" key="6">
    <source>
        <dbReference type="ARBA" id="ARBA00022989"/>
    </source>
</evidence>
<dbReference type="Proteomes" id="UP000886700">
    <property type="component" value="Unplaced"/>
</dbReference>
<gene>
    <name evidence="15" type="primary">LOC106022638</name>
</gene>
<dbReference type="Pfam" id="PF00059">
    <property type="entry name" value="Lectin_C"/>
    <property type="match status" value="1"/>
</dbReference>
<dbReference type="PROSITE" id="PS50041">
    <property type="entry name" value="C_TYPE_LECTIN_2"/>
    <property type="match status" value="1"/>
</dbReference>
<evidence type="ECO:0000256" key="7">
    <source>
        <dbReference type="ARBA" id="ARBA00023136"/>
    </source>
</evidence>
<feature type="domain" description="C-type lectin" evidence="13">
    <location>
        <begin position="144"/>
        <end position="251"/>
    </location>
</feature>
<keyword evidence="9" id="KW-0675">Receptor</keyword>
<dbReference type="SUPFAM" id="SSF56436">
    <property type="entry name" value="C-type lectin-like"/>
    <property type="match status" value="1"/>
</dbReference>
<dbReference type="PANTHER" id="PTHR46329">
    <property type="entry name" value="KILLER CELL LECTIN-LIKE RECEPTOR 2"/>
    <property type="match status" value="1"/>
</dbReference>
<evidence type="ECO:0000256" key="1">
    <source>
        <dbReference type="ARBA" id="ARBA00004606"/>
    </source>
</evidence>
<keyword evidence="10" id="KW-0325">Glycoprotein</keyword>
<feature type="transmembrane region" description="Helical" evidence="12">
    <location>
        <begin position="39"/>
        <end position="60"/>
    </location>
</feature>
<keyword evidence="4" id="KW-0130">Cell adhesion</keyword>
<evidence type="ECO:0000313" key="14">
    <source>
        <dbReference type="Proteomes" id="UP000886700"/>
    </source>
</evidence>
<dbReference type="InterPro" id="IPR016187">
    <property type="entry name" value="CTDL_fold"/>
</dbReference>
<sequence>MNNQEVTYSNSRVFETSSESQNPASTEETQGRREVGEKVALGILCLLLMMAISVWLIYIFQYSQENHELKKTLNNCHQKEFNIKQNDSYLKDEMLRNKSIELEALKKYLDSLNRKQNRCHGETKVVLDCKQPSGKHVEAEWFCCGIKCYYFIMDKESWNGCKQTCQDCSLSLLKIEDDDELKFLQLQINPKSYWIGLSYDTRRKWQWIDDGPSKLDLNIMNFNPNSRRCAFLSKTRIDDAGCDQLYHCVCEKRISIP</sequence>